<dbReference type="GeneID" id="36337170"/>
<sequence>MKKCLFAASGLLIILRNPDCNAPSALCGESPGNSVAQLRCGVFVVQVLWGRHRISLVLPNARFPILIMRKIMVRRVLPALAALPVMSLIICVTWTIVEDPSGLTRTHCAIPNYIPSLSASVASGLRKRIWIGSIGPLLVAFSRDFMPLFTDYLHFKGKLSNTSECLQPFRYIVCALWIFGSTRLEGASEHVPFFGMKTKYIHSIKWKHHFYAIMTVSIVLSAVCYLLHNRYCISHLYSVFALFEHIFILANLAFHYHVIDVIGDLPLVFFDPVTHTLSLDVIS</sequence>
<dbReference type="Pfam" id="PF10277">
    <property type="entry name" value="Frag1"/>
    <property type="match status" value="1"/>
</dbReference>
<feature type="transmembrane region" description="Helical" evidence="1">
    <location>
        <begin position="77"/>
        <end position="97"/>
    </location>
</feature>
<feature type="signal peptide" evidence="2">
    <location>
        <begin position="1"/>
        <end position="20"/>
    </location>
</feature>
<proteinExistence type="predicted"/>
<keyword evidence="5" id="KW-1185">Reference proteome</keyword>
<dbReference type="STRING" id="6210.W6UYT7"/>
<dbReference type="GO" id="GO:0000139">
    <property type="term" value="C:Golgi membrane"/>
    <property type="evidence" value="ECO:0007669"/>
    <property type="project" value="InterPro"/>
</dbReference>
<dbReference type="PANTHER" id="PTHR12892:SF17">
    <property type="entry name" value="POST-GPI ATTACHMENT TO PROTEINS FACTOR 2-LIKE"/>
    <property type="match status" value="1"/>
</dbReference>
<dbReference type="OrthoDB" id="68581at2759"/>
<evidence type="ECO:0000256" key="2">
    <source>
        <dbReference type="SAM" id="SignalP"/>
    </source>
</evidence>
<name>W6UYT7_ECHGR</name>
<dbReference type="InterPro" id="IPR019402">
    <property type="entry name" value="CWH43_N"/>
</dbReference>
<dbReference type="Proteomes" id="UP000019149">
    <property type="component" value="Unassembled WGS sequence"/>
</dbReference>
<reference evidence="4 5" key="1">
    <citation type="journal article" date="2013" name="Nat. Genet.">
        <title>The genome of the hydatid tapeworm Echinococcus granulosus.</title>
        <authorList>
            <person name="Zheng H."/>
            <person name="Zhang W."/>
            <person name="Zhang L."/>
            <person name="Zhang Z."/>
            <person name="Li J."/>
            <person name="Lu G."/>
            <person name="Zhu Y."/>
            <person name="Wang Y."/>
            <person name="Huang Y."/>
            <person name="Liu J."/>
            <person name="Kang H."/>
            <person name="Chen J."/>
            <person name="Wang L."/>
            <person name="Chen A."/>
            <person name="Yu S."/>
            <person name="Gao Z."/>
            <person name="Jin L."/>
            <person name="Gu W."/>
            <person name="Wang Z."/>
            <person name="Zhao L."/>
            <person name="Shi B."/>
            <person name="Wen H."/>
            <person name="Lin R."/>
            <person name="Jones M.K."/>
            <person name="Brejova B."/>
            <person name="Vinar T."/>
            <person name="Zhao G."/>
            <person name="McManus D.P."/>
            <person name="Chen Z."/>
            <person name="Zhou Y."/>
            <person name="Wang S."/>
        </authorList>
    </citation>
    <scope>NUCLEOTIDE SEQUENCE [LARGE SCALE GENOMIC DNA]</scope>
</reference>
<dbReference type="RefSeq" id="XP_024355028.1">
    <property type="nucleotide sequence ID" value="XM_024490704.1"/>
</dbReference>
<evidence type="ECO:0000259" key="3">
    <source>
        <dbReference type="Pfam" id="PF10277"/>
    </source>
</evidence>
<evidence type="ECO:0000256" key="1">
    <source>
        <dbReference type="SAM" id="Phobius"/>
    </source>
</evidence>
<keyword evidence="1" id="KW-0812">Transmembrane</keyword>
<dbReference type="AlphaFoldDB" id="W6UYT7"/>
<keyword evidence="1" id="KW-0472">Membrane</keyword>
<feature type="domain" description="CWH43-like N-terminal" evidence="3">
    <location>
        <begin position="173"/>
        <end position="257"/>
    </location>
</feature>
<protein>
    <submittedName>
        <fullName evidence="4">Post-GPI attachment to proteins factor 2</fullName>
    </submittedName>
</protein>
<comment type="caution">
    <text evidence="4">The sequence shown here is derived from an EMBL/GenBank/DDBJ whole genome shotgun (WGS) entry which is preliminary data.</text>
</comment>
<dbReference type="GO" id="GO:0005789">
    <property type="term" value="C:endoplasmic reticulum membrane"/>
    <property type="evidence" value="ECO:0007669"/>
    <property type="project" value="TreeGrafter"/>
</dbReference>
<keyword evidence="2" id="KW-0732">Signal</keyword>
<evidence type="ECO:0000313" key="5">
    <source>
        <dbReference type="Proteomes" id="UP000019149"/>
    </source>
</evidence>
<organism evidence="4 5">
    <name type="scientific">Echinococcus granulosus</name>
    <name type="common">Hydatid tapeworm</name>
    <dbReference type="NCBI Taxonomy" id="6210"/>
    <lineage>
        <taxon>Eukaryota</taxon>
        <taxon>Metazoa</taxon>
        <taxon>Spiralia</taxon>
        <taxon>Lophotrochozoa</taxon>
        <taxon>Platyhelminthes</taxon>
        <taxon>Cestoda</taxon>
        <taxon>Eucestoda</taxon>
        <taxon>Cyclophyllidea</taxon>
        <taxon>Taeniidae</taxon>
        <taxon>Echinococcus</taxon>
        <taxon>Echinococcus granulosus group</taxon>
    </lineage>
</organism>
<dbReference type="GO" id="GO:0006506">
    <property type="term" value="P:GPI anchor biosynthetic process"/>
    <property type="evidence" value="ECO:0007669"/>
    <property type="project" value="TreeGrafter"/>
</dbReference>
<dbReference type="KEGG" id="egl:EGR_01455"/>
<feature type="transmembrane region" description="Helical" evidence="1">
    <location>
        <begin position="208"/>
        <end position="227"/>
    </location>
</feature>
<gene>
    <name evidence="4" type="ORF">EGR_01455</name>
</gene>
<dbReference type="CTD" id="36337170"/>
<evidence type="ECO:0000313" key="4">
    <source>
        <dbReference type="EMBL" id="EUB63832.1"/>
    </source>
</evidence>
<feature type="chain" id="PRO_5004882621" evidence="2">
    <location>
        <begin position="21"/>
        <end position="283"/>
    </location>
</feature>
<dbReference type="EMBL" id="APAU02000005">
    <property type="protein sequence ID" value="EUB63832.1"/>
    <property type="molecule type" value="Genomic_DNA"/>
</dbReference>
<feature type="transmembrane region" description="Helical" evidence="1">
    <location>
        <begin position="239"/>
        <end position="259"/>
    </location>
</feature>
<dbReference type="PANTHER" id="PTHR12892">
    <property type="entry name" value="FGF RECEPTOR ACTIVATING PROTEIN 1"/>
    <property type="match status" value="1"/>
</dbReference>
<accession>W6UYT7</accession>
<dbReference type="InterPro" id="IPR039545">
    <property type="entry name" value="PGAP2"/>
</dbReference>
<keyword evidence="1" id="KW-1133">Transmembrane helix</keyword>